<dbReference type="AlphaFoldDB" id="A0A2R4CAM8"/>
<evidence type="ECO:0000256" key="3">
    <source>
        <dbReference type="ARBA" id="ARBA00022777"/>
    </source>
</evidence>
<evidence type="ECO:0000313" key="6">
    <source>
        <dbReference type="EMBL" id="AVR96558.1"/>
    </source>
</evidence>
<accession>A0A2R4CAM8</accession>
<dbReference type="Proteomes" id="UP000240505">
    <property type="component" value="Chromosome"/>
</dbReference>
<dbReference type="EMBL" id="CP028324">
    <property type="protein sequence ID" value="AVR96558.1"/>
    <property type="molecule type" value="Genomic_DNA"/>
</dbReference>
<reference evidence="6 7" key="1">
    <citation type="submission" date="2018-03" db="EMBL/GenBank/DDBJ databases">
        <title>Massilia armeniaca sp. nov., isolated from desert soil.</title>
        <authorList>
            <person name="Huang H."/>
            <person name="Ren M."/>
        </authorList>
    </citation>
    <scope>NUCLEOTIDE SEQUENCE [LARGE SCALE GENOMIC DNA]</scope>
    <source>
        <strain evidence="6 7">ZMN-3</strain>
    </source>
</reference>
<keyword evidence="3 6" id="KW-0418">Kinase</keyword>
<dbReference type="InterPro" id="IPR000719">
    <property type="entry name" value="Prot_kinase_dom"/>
</dbReference>
<keyword evidence="4" id="KW-0067">ATP-binding</keyword>
<name>A0A2R4CAM8_9BURK</name>
<keyword evidence="7" id="KW-1185">Reference proteome</keyword>
<organism evidence="6 7">
    <name type="scientific">Pseudoduganella armeniaca</name>
    <dbReference type="NCBI Taxonomy" id="2072590"/>
    <lineage>
        <taxon>Bacteria</taxon>
        <taxon>Pseudomonadati</taxon>
        <taxon>Pseudomonadota</taxon>
        <taxon>Betaproteobacteria</taxon>
        <taxon>Burkholderiales</taxon>
        <taxon>Oxalobacteraceae</taxon>
        <taxon>Telluria group</taxon>
        <taxon>Pseudoduganella</taxon>
    </lineage>
</organism>
<keyword evidence="2" id="KW-0547">Nucleotide-binding</keyword>
<gene>
    <name evidence="6" type="ORF">C9I28_13280</name>
</gene>
<dbReference type="SMART" id="SM00220">
    <property type="entry name" value="S_TKc"/>
    <property type="match status" value="1"/>
</dbReference>
<dbReference type="PANTHER" id="PTHR43289:SF6">
    <property type="entry name" value="SERINE_THREONINE-PROTEIN KINASE NEKL-3"/>
    <property type="match status" value="1"/>
</dbReference>
<dbReference type="GO" id="GO:0005524">
    <property type="term" value="F:ATP binding"/>
    <property type="evidence" value="ECO:0007669"/>
    <property type="project" value="UniProtKB-KW"/>
</dbReference>
<evidence type="ECO:0000256" key="1">
    <source>
        <dbReference type="ARBA" id="ARBA00022679"/>
    </source>
</evidence>
<dbReference type="PROSITE" id="PS50011">
    <property type="entry name" value="PROTEIN_KINASE_DOM"/>
    <property type="match status" value="1"/>
</dbReference>
<dbReference type="SUPFAM" id="SSF56112">
    <property type="entry name" value="Protein kinase-like (PK-like)"/>
    <property type="match status" value="1"/>
</dbReference>
<evidence type="ECO:0000259" key="5">
    <source>
        <dbReference type="PROSITE" id="PS50011"/>
    </source>
</evidence>
<evidence type="ECO:0000256" key="2">
    <source>
        <dbReference type="ARBA" id="ARBA00022741"/>
    </source>
</evidence>
<dbReference type="KEGG" id="masz:C9I28_13280"/>
<dbReference type="RefSeq" id="WP_107141906.1">
    <property type="nucleotide sequence ID" value="NZ_CP028324.1"/>
</dbReference>
<sequence length="328" mass="35435">MAASDTVITLDRATYRLRSQIGRSVYGTVWRAAAPDGAEVALKLVNEARMAQAQPALRERWIASACNEIAFLRALAPWDNRHLVRLLDSGWHAGLPVLALELLPTDLARHLAQCRAAGTPPSFAQALDWIGQLNQALAKVHQYGWRYLDLKPANILLDPVAGVLRLADFGTNRRLAHAEPHSYAGTAQWQAPEQFIPAADGGYATSHRSDYFALGALWYFIVTGTPLRWSSACGQAYREHLADGARQLLAAHGGALPALLADDEARRFGAAAPPPARDAALALLRALLDPTPADRPRHAPAISRLLAAANVATRTMHVERACALAQAA</sequence>
<dbReference type="OrthoDB" id="9801841at2"/>
<keyword evidence="1" id="KW-0808">Transferase</keyword>
<feature type="domain" description="Protein kinase" evidence="5">
    <location>
        <begin position="15"/>
        <end position="307"/>
    </location>
</feature>
<evidence type="ECO:0000313" key="7">
    <source>
        <dbReference type="Proteomes" id="UP000240505"/>
    </source>
</evidence>
<keyword evidence="6" id="KW-0723">Serine/threonine-protein kinase</keyword>
<proteinExistence type="predicted"/>
<dbReference type="InterPro" id="IPR011009">
    <property type="entry name" value="Kinase-like_dom_sf"/>
</dbReference>
<evidence type="ECO:0000256" key="4">
    <source>
        <dbReference type="ARBA" id="ARBA00022840"/>
    </source>
</evidence>
<dbReference type="GO" id="GO:0004674">
    <property type="term" value="F:protein serine/threonine kinase activity"/>
    <property type="evidence" value="ECO:0007669"/>
    <property type="project" value="UniProtKB-KW"/>
</dbReference>
<dbReference type="Gene3D" id="3.30.200.20">
    <property type="entry name" value="Phosphorylase Kinase, domain 1"/>
    <property type="match status" value="1"/>
</dbReference>
<dbReference type="Pfam" id="PF00069">
    <property type="entry name" value="Pkinase"/>
    <property type="match status" value="1"/>
</dbReference>
<protein>
    <submittedName>
        <fullName evidence="6">Serine/threonine protein kinase</fullName>
    </submittedName>
</protein>
<dbReference type="PANTHER" id="PTHR43289">
    <property type="entry name" value="MITOGEN-ACTIVATED PROTEIN KINASE KINASE KINASE 20-RELATED"/>
    <property type="match status" value="1"/>
</dbReference>
<dbReference type="Gene3D" id="1.10.510.10">
    <property type="entry name" value="Transferase(Phosphotransferase) domain 1"/>
    <property type="match status" value="1"/>
</dbReference>